<organism evidence="4 5">
    <name type="scientific">Enterococcus aquimarinus</name>
    <dbReference type="NCBI Taxonomy" id="328396"/>
    <lineage>
        <taxon>Bacteria</taxon>
        <taxon>Bacillati</taxon>
        <taxon>Bacillota</taxon>
        <taxon>Bacilli</taxon>
        <taxon>Lactobacillales</taxon>
        <taxon>Enterococcaceae</taxon>
        <taxon>Enterococcus</taxon>
    </lineage>
</organism>
<evidence type="ECO:0000256" key="3">
    <source>
        <dbReference type="SAM" id="Phobius"/>
    </source>
</evidence>
<dbReference type="OrthoDB" id="2168400at2"/>
<dbReference type="SUPFAM" id="SSF54523">
    <property type="entry name" value="Pili subunits"/>
    <property type="match status" value="1"/>
</dbReference>
<gene>
    <name evidence="4" type="ORF">RU93_GL000045</name>
</gene>
<keyword evidence="3" id="KW-0812">Transmembrane</keyword>
<feature type="transmembrane region" description="Helical" evidence="3">
    <location>
        <begin position="21"/>
        <end position="43"/>
    </location>
</feature>
<dbReference type="Proteomes" id="UP000182149">
    <property type="component" value="Unassembled WGS sequence"/>
</dbReference>
<dbReference type="Pfam" id="PF07963">
    <property type="entry name" value="N_methyl"/>
    <property type="match status" value="1"/>
</dbReference>
<sequence>MKVMKRKNNKIRWSDESGMTLVEVLVAIALISMIVTTFLSFFIQAAKTNNRTSDINRATFIAQAHLETLNQYTSYSEIEKQYTSYSESEKTGLIVKQEEGFTIKATTTGPTDNTTTLYLTKVTVTKGGKAYAEMQTYLTLTTPPK</sequence>
<reference evidence="4 5" key="1">
    <citation type="submission" date="2014-12" db="EMBL/GenBank/DDBJ databases">
        <title>Draft genome sequences of 29 type strains of Enterococci.</title>
        <authorList>
            <person name="Zhong Z."/>
            <person name="Sun Z."/>
            <person name="Liu W."/>
            <person name="Zhang W."/>
            <person name="Zhang H."/>
        </authorList>
    </citation>
    <scope>NUCLEOTIDE SEQUENCE [LARGE SCALE GENOMIC DNA]</scope>
    <source>
        <strain evidence="4 5">DSM 17690</strain>
    </source>
</reference>
<dbReference type="STRING" id="328396.RU93_GL000045"/>
<keyword evidence="2" id="KW-0178">Competence</keyword>
<keyword evidence="3" id="KW-1133">Transmembrane helix</keyword>
<protein>
    <recommendedName>
        <fullName evidence="6">Prepilin-type N-terminal cleavage/methylation domain-containing protein</fullName>
    </recommendedName>
</protein>
<keyword evidence="3" id="KW-0472">Membrane</keyword>
<comment type="subcellular location">
    <subcellularLocation>
        <location evidence="1">Cell surface</location>
    </subcellularLocation>
</comment>
<accession>A0A1L8QXB1</accession>
<name>A0A1L8QXB1_9ENTE</name>
<dbReference type="EMBL" id="JXKD01000001">
    <property type="protein sequence ID" value="OJG12115.1"/>
    <property type="molecule type" value="Genomic_DNA"/>
</dbReference>
<dbReference type="InterPro" id="IPR045584">
    <property type="entry name" value="Pilin-like"/>
</dbReference>
<dbReference type="InterPro" id="IPR012902">
    <property type="entry name" value="N_methyl_site"/>
</dbReference>
<proteinExistence type="predicted"/>
<dbReference type="NCBIfam" id="TIGR02532">
    <property type="entry name" value="IV_pilin_GFxxxE"/>
    <property type="match status" value="1"/>
</dbReference>
<evidence type="ECO:0000256" key="2">
    <source>
        <dbReference type="ARBA" id="ARBA00023287"/>
    </source>
</evidence>
<evidence type="ECO:0000313" key="5">
    <source>
        <dbReference type="Proteomes" id="UP000182149"/>
    </source>
</evidence>
<dbReference type="PROSITE" id="PS00409">
    <property type="entry name" value="PROKAR_NTER_METHYL"/>
    <property type="match status" value="1"/>
</dbReference>
<evidence type="ECO:0000256" key="1">
    <source>
        <dbReference type="ARBA" id="ARBA00004241"/>
    </source>
</evidence>
<keyword evidence="5" id="KW-1185">Reference proteome</keyword>
<dbReference type="RefSeq" id="WP_071873611.1">
    <property type="nucleotide sequence ID" value="NZ_JBHSHF010000002.1"/>
</dbReference>
<dbReference type="GO" id="GO:0030420">
    <property type="term" value="P:establishment of competence for transformation"/>
    <property type="evidence" value="ECO:0007669"/>
    <property type="project" value="UniProtKB-KW"/>
</dbReference>
<dbReference type="AlphaFoldDB" id="A0A1L8QXB1"/>
<dbReference type="GO" id="GO:0009986">
    <property type="term" value="C:cell surface"/>
    <property type="evidence" value="ECO:0007669"/>
    <property type="project" value="UniProtKB-SubCell"/>
</dbReference>
<comment type="caution">
    <text evidence="4">The sequence shown here is derived from an EMBL/GenBank/DDBJ whole genome shotgun (WGS) entry which is preliminary data.</text>
</comment>
<evidence type="ECO:0008006" key="6">
    <source>
        <dbReference type="Google" id="ProtNLM"/>
    </source>
</evidence>
<evidence type="ECO:0000313" key="4">
    <source>
        <dbReference type="EMBL" id="OJG12115.1"/>
    </source>
</evidence>